<evidence type="ECO:0000313" key="2">
    <source>
        <dbReference type="Proteomes" id="UP000680038"/>
    </source>
</evidence>
<proteinExistence type="predicted"/>
<gene>
    <name evidence="1" type="ORF">DYBT9275_02214</name>
</gene>
<protein>
    <submittedName>
        <fullName evidence="1">Uncharacterized protein</fullName>
    </submittedName>
</protein>
<sequence length="91" mass="10757">MVLFWDWSLLFFSKRKEIFGTAGFIREMLSGKQHGCFFSVAVSNAFFESNFVGSWRGHSFLQKIWVLLKKSYVSWIHDQRELPRSESGFVR</sequence>
<dbReference type="Proteomes" id="UP000680038">
    <property type="component" value="Unassembled WGS sequence"/>
</dbReference>
<reference evidence="1" key="1">
    <citation type="submission" date="2021-04" db="EMBL/GenBank/DDBJ databases">
        <authorList>
            <person name="Rodrigo-Torres L."/>
            <person name="Arahal R. D."/>
            <person name="Lucena T."/>
        </authorList>
    </citation>
    <scope>NUCLEOTIDE SEQUENCE</scope>
    <source>
        <strain evidence="1">CECT 9275</strain>
    </source>
</reference>
<dbReference type="AlphaFoldDB" id="A0A916JBF6"/>
<evidence type="ECO:0000313" key="1">
    <source>
        <dbReference type="EMBL" id="CAG4999384.1"/>
    </source>
</evidence>
<comment type="caution">
    <text evidence="1">The sequence shown here is derived from an EMBL/GenBank/DDBJ whole genome shotgun (WGS) entry which is preliminary data.</text>
</comment>
<accession>A0A916JBF6</accession>
<keyword evidence="2" id="KW-1185">Reference proteome</keyword>
<organism evidence="1 2">
    <name type="scientific">Dyadobacter helix</name>
    <dbReference type="NCBI Taxonomy" id="2822344"/>
    <lineage>
        <taxon>Bacteria</taxon>
        <taxon>Pseudomonadati</taxon>
        <taxon>Bacteroidota</taxon>
        <taxon>Cytophagia</taxon>
        <taxon>Cytophagales</taxon>
        <taxon>Spirosomataceae</taxon>
        <taxon>Dyadobacter</taxon>
    </lineage>
</organism>
<dbReference type="EMBL" id="CAJRAF010000002">
    <property type="protein sequence ID" value="CAG4999384.1"/>
    <property type="molecule type" value="Genomic_DNA"/>
</dbReference>
<name>A0A916JBF6_9BACT</name>